<reference evidence="2" key="7">
    <citation type="journal article" date="2005" name="Science">
        <title>The Transcriptional Landscape of the Mammalian Genome.</title>
        <authorList>
            <consortium name="The FANTOM Consortium"/>
            <consortium name="Riken Genome Exploration Research Group and Genome Science Group (Genome Network Project Core Group)"/>
        </authorList>
    </citation>
    <scope>NUCLEOTIDE SEQUENCE</scope>
    <source>
        <strain evidence="2">C57BL/6J</strain>
        <tissue evidence="2">Spinal ganglion</tissue>
    </source>
</reference>
<reference evidence="2" key="4">
    <citation type="journal article" date="2001" name="Nature">
        <title>Functional annotation of a full-length mouse cDNA collection.</title>
        <authorList>
            <consortium name="The RIKEN Genome Exploration Research Group Phase II Team and the FANTOM Consortium"/>
        </authorList>
    </citation>
    <scope>NUCLEOTIDE SEQUENCE</scope>
    <source>
        <strain evidence="2">C57BL/6J</strain>
        <tissue evidence="2">Spinal ganglion</tissue>
    </source>
</reference>
<evidence type="ECO:0000313" key="3">
    <source>
        <dbReference type="MGI" id="MGI:3704419"/>
    </source>
</evidence>
<evidence type="ECO:0000313" key="2">
    <source>
        <dbReference type="EMBL" id="BAC39112.1"/>
    </source>
</evidence>
<organism evidence="2">
    <name type="scientific">Mus musculus</name>
    <name type="common">Mouse</name>
    <dbReference type="NCBI Taxonomy" id="10090"/>
    <lineage>
        <taxon>Eukaryota</taxon>
        <taxon>Metazoa</taxon>
        <taxon>Chordata</taxon>
        <taxon>Craniata</taxon>
        <taxon>Vertebrata</taxon>
        <taxon>Euteleostomi</taxon>
        <taxon>Mammalia</taxon>
        <taxon>Eutheria</taxon>
        <taxon>Euarchontoglires</taxon>
        <taxon>Glires</taxon>
        <taxon>Rodentia</taxon>
        <taxon>Myomorpha</taxon>
        <taxon>Muroidea</taxon>
        <taxon>Muridae</taxon>
        <taxon>Murinae</taxon>
        <taxon>Mus</taxon>
        <taxon>Mus</taxon>
    </lineage>
</organism>
<sequence length="163" mass="17504">MELHSCGCGGGGGGRDRRGGRGGGGANASEAREHRVPALCRSVGAGRQDGAAARAPRAWIPESSLGGNGAPGVSPSSPTLLFRRWVRKVESLISQPMTSGKNELQDHLIFISEKALHKRYFSFCQTSWSISWVYGMAYNLFLLNFMVLGDCNSRVSLCPTFSP</sequence>
<reference evidence="2" key="6">
    <citation type="submission" date="2002-04" db="EMBL/GenBank/DDBJ databases">
        <authorList>
            <person name="Adachi J."/>
            <person name="Aizawa K."/>
            <person name="Akimura T."/>
            <person name="Arakawa T."/>
            <person name="Bono H."/>
            <person name="Carninci P."/>
            <person name="Fukuda S."/>
            <person name="Furuno M."/>
            <person name="Hanagaki T."/>
            <person name="Hara A."/>
            <person name="Hashizume W."/>
            <person name="Hayashida K."/>
            <person name="Hayatsu N."/>
            <person name="Hiramoto K."/>
            <person name="Hiraoka T."/>
            <person name="Hirozane T."/>
            <person name="Hori F."/>
            <person name="Imotani K."/>
            <person name="Ishii Y."/>
            <person name="Itoh M."/>
            <person name="Kagawa I."/>
            <person name="Kasukawa T."/>
            <person name="Katoh H."/>
            <person name="Kawai J."/>
            <person name="Kojima Y."/>
            <person name="Kondo S."/>
            <person name="Konno H."/>
            <person name="Kouda M."/>
            <person name="Koya S."/>
            <person name="Kurihara C."/>
            <person name="Matsuyama T."/>
            <person name="Miyazaki A."/>
            <person name="Murata M."/>
            <person name="Nakamura M."/>
            <person name="Nishi K."/>
            <person name="Nomura K."/>
            <person name="Numazaki R."/>
            <person name="Ohno M."/>
            <person name="Ohsato N."/>
            <person name="Okazaki Y."/>
            <person name="Saito R."/>
            <person name="Saitoh H."/>
            <person name="Sakai C."/>
            <person name="Sakai K."/>
            <person name="Sakazume N."/>
            <person name="Sano H."/>
            <person name="Sasaki D."/>
            <person name="Shibata K."/>
            <person name="Shinagawa A."/>
            <person name="Shiraki T."/>
            <person name="Sogabe Y."/>
            <person name="Tagami M."/>
            <person name="Tagawa A."/>
            <person name="Takahashi F."/>
            <person name="Takaku-Akahira S."/>
            <person name="Takeda Y."/>
            <person name="Tanaka T."/>
            <person name="Tomaru A."/>
            <person name="Toya T."/>
            <person name="Yasunishi A."/>
            <person name="Muramatsu M."/>
            <person name="Hayashizaki Y."/>
        </authorList>
    </citation>
    <scope>NUCLEOTIDE SEQUENCE</scope>
    <source>
        <strain evidence="2">C57BL/6J</strain>
        <tissue evidence="2">Spinal ganglion</tissue>
    </source>
</reference>
<proteinExistence type="evidence at transcript level"/>
<dbReference type="BioGRID-ORCS" id="100041515">
    <property type="hits" value="3 hits in 12 CRISPR screens"/>
</dbReference>
<reference evidence="2" key="1">
    <citation type="journal article" date="1999" name="Methods Enzymol.">
        <title>High-efficiency full-length cDNA cloning.</title>
        <authorList>
            <person name="Carninci P."/>
            <person name="Hayashizaki Y."/>
        </authorList>
    </citation>
    <scope>NUCLEOTIDE SEQUENCE</scope>
    <source>
        <strain evidence="2">C57BL/6J</strain>
        <tissue evidence="2">Spinal ganglion</tissue>
    </source>
</reference>
<dbReference type="AGR" id="MGI:3704419"/>
<dbReference type="UCSC" id="uc007scr.1">
    <property type="organism name" value="mouse"/>
</dbReference>
<protein>
    <submittedName>
        <fullName evidence="2">Uncharacterized protein</fullName>
    </submittedName>
</protein>
<dbReference type="AlphaFoldDB" id="Q8BNC0"/>
<accession>Q8BNC0</accession>
<reference evidence="2" key="5">
    <citation type="journal article" date="2002" name="Nature">
        <title>Analysis of the mouse transcriptome based on functional annotation of 60,770 full-length cDNAs.</title>
        <authorList>
            <consortium name="The FANTOM Consortium and the RIKEN Genome Exploration Research Group Phase I and II Team"/>
        </authorList>
    </citation>
    <scope>NUCLEOTIDE SEQUENCE</scope>
    <source>
        <strain evidence="2">C57BL/6J</strain>
        <tissue evidence="2">Spinal ganglion</tissue>
    </source>
</reference>
<feature type="region of interest" description="Disordered" evidence="1">
    <location>
        <begin position="1"/>
        <end position="33"/>
    </location>
</feature>
<reference evidence="2" key="8">
    <citation type="journal article" date="2005" name="Science">
        <title>Antisense Transcription in the Mammalian Transcriptome.</title>
        <authorList>
            <consortium name="RIKEN Genome Exploration Research Group and Genome Science Group (Genome Network Project Core Group) and the FANTOM Consortium"/>
        </authorList>
    </citation>
    <scope>NUCLEOTIDE SEQUENCE</scope>
    <source>
        <strain evidence="2">C57BL/6J</strain>
        <tissue evidence="2">Spinal ganglion</tissue>
    </source>
</reference>
<dbReference type="MGI" id="MGI:3704419">
    <property type="gene designation" value="Gm10021"/>
</dbReference>
<evidence type="ECO:0000256" key="1">
    <source>
        <dbReference type="SAM" id="MobiDB-lite"/>
    </source>
</evidence>
<gene>
    <name evidence="3" type="primary">Gm10021</name>
</gene>
<dbReference type="EMBL" id="AK084071">
    <property type="protein sequence ID" value="BAC39112.1"/>
    <property type="molecule type" value="mRNA"/>
</dbReference>
<name>Q8BNC0_MOUSE</name>
<reference evidence="2" key="2">
    <citation type="journal article" date="2000" name="Genome Res.">
        <title>Normalization and subtraction of cap-trapper-selected cDNAs to prepare full-length cDNA libraries for rapid discovery of new genes.</title>
        <authorList>
            <person name="Carninci P."/>
            <person name="Shibata Y."/>
            <person name="Hayatsu N."/>
            <person name="Sugahara Y."/>
            <person name="Shibata K."/>
            <person name="Itoh M."/>
            <person name="Konno H."/>
            <person name="Okazaki Y."/>
            <person name="Muramatsu M."/>
            <person name="Hayashizaki Y."/>
        </authorList>
    </citation>
    <scope>NUCLEOTIDE SEQUENCE</scope>
    <source>
        <strain evidence="2">C57BL/6J</strain>
        <tissue evidence="2">Spinal ganglion</tissue>
    </source>
</reference>
<reference evidence="2" key="3">
    <citation type="journal article" date="2000" name="Genome Res.">
        <title>RIKEN integrated sequence analysis (RISA) system--384-format sequencing pipeline with 384 multicapillary sequencer.</title>
        <authorList>
            <person name="Shibata K."/>
            <person name="Itoh M."/>
            <person name="Aizawa K."/>
            <person name="Nagaoka S."/>
            <person name="Sasaki N."/>
            <person name="Carninci P."/>
            <person name="Konno H."/>
            <person name="Akiyama J."/>
            <person name="Nishi K."/>
            <person name="Kitsunai T."/>
            <person name="Tashiro H."/>
            <person name="Itoh M."/>
            <person name="Sumi N."/>
            <person name="Ishii Y."/>
            <person name="Nakamura S."/>
            <person name="Hazama M."/>
            <person name="Nishine T."/>
            <person name="Harada A."/>
            <person name="Yamamoto R."/>
            <person name="Matsumoto H."/>
            <person name="Sakaguchi S."/>
            <person name="Ikegami T."/>
            <person name="Kashiwagi K."/>
            <person name="Fujiwake S."/>
            <person name="Inoue K."/>
            <person name="Togawa Y."/>
            <person name="Izawa M."/>
            <person name="Ohara E."/>
            <person name="Watahiki M."/>
            <person name="Yoneda Y."/>
            <person name="Ishikawa T."/>
            <person name="Ozawa K."/>
            <person name="Tanaka T."/>
            <person name="Matsuura S."/>
            <person name="Kawai J."/>
            <person name="Okazaki Y."/>
            <person name="Muramatsu M."/>
            <person name="Inoue Y."/>
            <person name="Kira A."/>
            <person name="Hayashizaki Y."/>
        </authorList>
    </citation>
    <scope>NUCLEOTIDE SEQUENCE</scope>
    <source>
        <strain evidence="2">C57BL/6J</strain>
        <tissue evidence="2">Spinal ganglion</tissue>
    </source>
</reference>